<comment type="caution">
    <text evidence="2">The sequence shown here is derived from an EMBL/GenBank/DDBJ whole genome shotgun (WGS) entry which is preliminary data.</text>
</comment>
<gene>
    <name evidence="2" type="ORF">S03H2_46400</name>
</gene>
<dbReference type="Pfam" id="PF01208">
    <property type="entry name" value="URO-D"/>
    <property type="match status" value="1"/>
</dbReference>
<accession>X1I2N7</accession>
<evidence type="ECO:0000259" key="1">
    <source>
        <dbReference type="Pfam" id="PF01208"/>
    </source>
</evidence>
<organism evidence="2">
    <name type="scientific">marine sediment metagenome</name>
    <dbReference type="NCBI Taxonomy" id="412755"/>
    <lineage>
        <taxon>unclassified sequences</taxon>
        <taxon>metagenomes</taxon>
        <taxon>ecological metagenomes</taxon>
    </lineage>
</organism>
<dbReference type="InterPro" id="IPR000257">
    <property type="entry name" value="Uroporphyrinogen_deCOase"/>
</dbReference>
<dbReference type="InterPro" id="IPR038071">
    <property type="entry name" value="UROD/MetE-like_sf"/>
</dbReference>
<name>X1I2N7_9ZZZZ</name>
<reference evidence="2" key="1">
    <citation type="journal article" date="2014" name="Front. Microbiol.">
        <title>High frequency of phylogenetically diverse reductive dehalogenase-homologous genes in deep subseafloor sedimentary metagenomes.</title>
        <authorList>
            <person name="Kawai M."/>
            <person name="Futagami T."/>
            <person name="Toyoda A."/>
            <person name="Takaki Y."/>
            <person name="Nishi S."/>
            <person name="Hori S."/>
            <person name="Arai W."/>
            <person name="Tsubouchi T."/>
            <person name="Morono Y."/>
            <person name="Uchiyama I."/>
            <person name="Ito T."/>
            <person name="Fujiyama A."/>
            <person name="Inagaki F."/>
            <person name="Takami H."/>
        </authorList>
    </citation>
    <scope>NUCLEOTIDE SEQUENCE</scope>
    <source>
        <strain evidence="2">Expedition CK06-06</strain>
    </source>
</reference>
<protein>
    <recommendedName>
        <fullName evidence="1">Uroporphyrinogen decarboxylase (URO-D) domain-containing protein</fullName>
    </recommendedName>
</protein>
<proteinExistence type="predicted"/>
<feature type="non-terminal residue" evidence="2">
    <location>
        <position position="1"/>
    </location>
</feature>
<dbReference type="AlphaFoldDB" id="X1I2N7"/>
<dbReference type="EMBL" id="BARU01029126">
    <property type="protein sequence ID" value="GAH63565.1"/>
    <property type="molecule type" value="Genomic_DNA"/>
</dbReference>
<dbReference type="GO" id="GO:0004853">
    <property type="term" value="F:uroporphyrinogen decarboxylase activity"/>
    <property type="evidence" value="ECO:0007669"/>
    <property type="project" value="InterPro"/>
</dbReference>
<evidence type="ECO:0000313" key="2">
    <source>
        <dbReference type="EMBL" id="GAH63565.1"/>
    </source>
</evidence>
<dbReference type="SUPFAM" id="SSF51726">
    <property type="entry name" value="UROD/MetE-like"/>
    <property type="match status" value="1"/>
</dbReference>
<dbReference type="Gene3D" id="3.20.20.210">
    <property type="match status" value="1"/>
</dbReference>
<dbReference type="GO" id="GO:0006779">
    <property type="term" value="P:porphyrin-containing compound biosynthetic process"/>
    <property type="evidence" value="ECO:0007669"/>
    <property type="project" value="InterPro"/>
</dbReference>
<sequence length="86" mass="9815">TASKMETKRLKKEFGKDLVFWGGGVDTQNILPSRDVETIKEEVKRRINDLAPSGGFVFTPVHNIQYDVPAQNIIAMWEALQQYGEY</sequence>
<feature type="domain" description="Uroporphyrinogen decarboxylase (URO-D)" evidence="1">
    <location>
        <begin position="11"/>
        <end position="83"/>
    </location>
</feature>